<gene>
    <name evidence="2" type="ORF">K402DRAFT_407518</name>
</gene>
<feature type="transmembrane region" description="Helical" evidence="1">
    <location>
        <begin position="28"/>
        <end position="55"/>
    </location>
</feature>
<sequence>MIWVFGASCVYAAPSVYGETDGNATLAAIVIALGTLPMVLVGTLTAPYVASIHVFPPELARRSKEALMKWVKSISSSTPMEITTIRVIGFQKRNTVDISNLKPLKTKFLRIANFELKNAPPARSAWDAWVKRTFKRHPQPQYFVGELETAVKRSRAPGVWKVVKEHIKAQSIRST</sequence>
<evidence type="ECO:0000313" key="2">
    <source>
        <dbReference type="EMBL" id="KAF1982498.1"/>
    </source>
</evidence>
<keyword evidence="1" id="KW-0812">Transmembrane</keyword>
<name>A0A6G1GP32_9PEZI</name>
<dbReference type="AlphaFoldDB" id="A0A6G1GP32"/>
<organism evidence="2 3">
    <name type="scientific">Aulographum hederae CBS 113979</name>
    <dbReference type="NCBI Taxonomy" id="1176131"/>
    <lineage>
        <taxon>Eukaryota</taxon>
        <taxon>Fungi</taxon>
        <taxon>Dikarya</taxon>
        <taxon>Ascomycota</taxon>
        <taxon>Pezizomycotina</taxon>
        <taxon>Dothideomycetes</taxon>
        <taxon>Pleosporomycetidae</taxon>
        <taxon>Aulographales</taxon>
        <taxon>Aulographaceae</taxon>
    </lineage>
</organism>
<keyword evidence="1" id="KW-1133">Transmembrane helix</keyword>
<evidence type="ECO:0000313" key="3">
    <source>
        <dbReference type="Proteomes" id="UP000800041"/>
    </source>
</evidence>
<protein>
    <submittedName>
        <fullName evidence="2">Uncharacterized protein</fullName>
    </submittedName>
</protein>
<evidence type="ECO:0000256" key="1">
    <source>
        <dbReference type="SAM" id="Phobius"/>
    </source>
</evidence>
<keyword evidence="1" id="KW-0472">Membrane</keyword>
<keyword evidence="3" id="KW-1185">Reference proteome</keyword>
<reference evidence="2" key="1">
    <citation type="journal article" date="2020" name="Stud. Mycol.">
        <title>101 Dothideomycetes genomes: a test case for predicting lifestyles and emergence of pathogens.</title>
        <authorList>
            <person name="Haridas S."/>
            <person name="Albert R."/>
            <person name="Binder M."/>
            <person name="Bloem J."/>
            <person name="Labutti K."/>
            <person name="Salamov A."/>
            <person name="Andreopoulos B."/>
            <person name="Baker S."/>
            <person name="Barry K."/>
            <person name="Bills G."/>
            <person name="Bluhm B."/>
            <person name="Cannon C."/>
            <person name="Castanera R."/>
            <person name="Culley D."/>
            <person name="Daum C."/>
            <person name="Ezra D."/>
            <person name="Gonzalez J."/>
            <person name="Henrissat B."/>
            <person name="Kuo A."/>
            <person name="Liang C."/>
            <person name="Lipzen A."/>
            <person name="Lutzoni F."/>
            <person name="Magnuson J."/>
            <person name="Mondo S."/>
            <person name="Nolan M."/>
            <person name="Ohm R."/>
            <person name="Pangilinan J."/>
            <person name="Park H.-J."/>
            <person name="Ramirez L."/>
            <person name="Alfaro M."/>
            <person name="Sun H."/>
            <person name="Tritt A."/>
            <person name="Yoshinaga Y."/>
            <person name="Zwiers L.-H."/>
            <person name="Turgeon B."/>
            <person name="Goodwin S."/>
            <person name="Spatafora J."/>
            <person name="Crous P."/>
            <person name="Grigoriev I."/>
        </authorList>
    </citation>
    <scope>NUCLEOTIDE SEQUENCE</scope>
    <source>
        <strain evidence="2">CBS 113979</strain>
    </source>
</reference>
<dbReference type="OrthoDB" id="2386090at2759"/>
<proteinExistence type="predicted"/>
<accession>A0A6G1GP32</accession>
<dbReference type="Proteomes" id="UP000800041">
    <property type="component" value="Unassembled WGS sequence"/>
</dbReference>
<dbReference type="EMBL" id="ML977183">
    <property type="protein sequence ID" value="KAF1982498.1"/>
    <property type="molecule type" value="Genomic_DNA"/>
</dbReference>